<dbReference type="OrthoDB" id="438440at2759"/>
<feature type="compositionally biased region" description="Low complexity" evidence="1">
    <location>
        <begin position="1238"/>
        <end position="1251"/>
    </location>
</feature>
<sequence length="1875" mass="187073">MSEQAVASTISDFLKDFPPGCVTLESLQLTLNGVPQHYLIATSPDALYVAFMGTKQWQDLVCDASVLHSPVWAESARLAADQQSIPAAHRGFLERARTIHVEQLYELAASRGLRLVLCGHSLGGSVAKLCTLRLLRELPDWPRPRIRCVSFATPAVGNAALAELVENAGWASHFATYYLPEDQAMQLLSVAKTDLFTETCNVASSGSGAAASSGTAARGRFAVNAARPKAQAPAPSPALAQLHFQQSPPPSPAPSSLPRSASCASLTRQGSSSSLGSLATHGSALSLASLASSSASGSSDAILTPGAAGPLDSLSPSPRGAMPLDGSRPASVCGLPLSPLKRSASAADIVACAAAAAGLQPPTHMAPSADSLDEERACTAMEEILSPGPDQMDAAVAAGAAGGQAACGGGGGGVTARAARGGSWGLRLALERRRATRRARQFAARAHIPLPKALVPLPKYHAFGEQWYITEEGVFSPEELQERRAREKAQRARDGKDKEEKEKEKAGFFHHHRMCTYRARNLSLINRTLAGIDLATKPMPDVAARAPTAVAVRLQDAIIPRIAVHRATLRGLMPDSGLDAPAPGAQLPQAGAGQVQGSPAQPPAWGPWGWGAPGRAASAPPDAPGVMPPADSRAPVRDSAQPRPEAATAEGSPATAPGLFGWVRGAGAGASAADPPRRRNSNGQASGKAAQDSLVKLDLEVEGHNLQYCRKVAVTLVRPPAAAASGPGGAASSQPSAPSAEADVPCEVVQVLYAQPYNAVEASPPLQPVSLLRNTLHSVLHRYWQHGSTAGSAAAAVAAAAVAAATGAAGATARRLPGWGRRFRLPLNASSSASHSAAGAQLDGASDSEDDFYDACDADSSATDVSSTAAAPSRLVLRVSLPRALAQGLLDGSLPGARLQVSVRSDFHEVTAVPVAVRRLRVAILGTSAYAASLVQAALAAPAALAAAGLGAGHAAPTGPGVMGGRGGGAAWLPPQLVKVFTAVRGGGGGGGGGGAPVPAAAVMELPPAARVEGVAAAPLDPNRVAAAAAAVAAAASVAEARVHGGLEPGLGPLQSLQRPLALRWSLRQSLAAAAVGLATALAAGATGGAAAAGAAAAVSSAVGLVASNSDGGTTAVVGNAAFSAAAAAAAAAAATATAVADDGAALAAAAAAAAMAAVASPLMVNAPVPSLPVGSNIVKAATVSTAMPSLTAPSLKPGLPSHAPGPRPGGSSGGSRRTLAPPPVASAPPLRSVEGEAPAATPSAASLSRPRVPTAGSYTAAAPPPPPPPPRPAPQPARWVLRFNRSSAAGGPRPGGGVPGRSGAAGPGTGLIQPLPRGWSLWWRSAEPGADGAAGSVPPSAGSPASAARSPGAGWLSWGGGSAVPRPRLLTAPPPGAAAGPEPASPAAVRGWWPRPRAAMGRSAGAGAGPVSAPLSQLRQRLLGGLRPGPGRAVLPLPPAVAAEGLEFCNVMVTPRPPAPARPAWAPRLVPLPLQRQPAAATAVAVEAAAMESPAAVPAAALWPGRLAAAAEPPSLAEAAAGAAAAAAAAAGGSEVMGLAPLVAWRRVVDGLQRQVLTRGWWWRWLLGGVLAALLQPVALVGSLGRQLPVWTMLRRAIRRGRRVLQRLQRQAPQPSLRRDPSFAATCPGGAGSTAPGGPHDVASAAAAAAAASAAAAPPGWEAVVVVASCRDALRVLRTRDMERLRAEAAGASCGLVPVLLASKETPPARRAAALRALAGACGCEAERVAVVELDAWLLDQPAAAIPAADLEAVMRAAAEAPGAEALRRAVRRAAAAAAAGPAAVQPGQGGEQSAGVVAACPTEGAAEALAAMWVRAAAVANEVGAAVSSAAAAGGVGAPNSFALGASTLAQQAQRQQQQCCVRSHPLFGPGRS</sequence>
<dbReference type="CDD" id="cd00519">
    <property type="entry name" value="Lipase_3"/>
    <property type="match status" value="1"/>
</dbReference>
<comment type="caution">
    <text evidence="3">The sequence shown here is derived from an EMBL/GenBank/DDBJ whole genome shotgun (WGS) entry which is preliminary data.</text>
</comment>
<feature type="compositionally biased region" description="Pro residues" evidence="1">
    <location>
        <begin position="1263"/>
        <end position="1276"/>
    </location>
</feature>
<name>A0A835YG68_9CHLO</name>
<gene>
    <name evidence="3" type="ORF">HYH03_000459</name>
</gene>
<feature type="compositionally biased region" description="Low complexity" evidence="1">
    <location>
        <begin position="1364"/>
        <end position="1391"/>
    </location>
</feature>
<evidence type="ECO:0000313" key="3">
    <source>
        <dbReference type="EMBL" id="KAG2501961.1"/>
    </source>
</evidence>
<feature type="region of interest" description="Disordered" evidence="1">
    <location>
        <begin position="1327"/>
        <end position="1391"/>
    </location>
</feature>
<dbReference type="InterPro" id="IPR029058">
    <property type="entry name" value="AB_hydrolase_fold"/>
</dbReference>
<dbReference type="Proteomes" id="UP000612055">
    <property type="component" value="Unassembled WGS sequence"/>
</dbReference>
<feature type="compositionally biased region" description="Low complexity" evidence="1">
    <location>
        <begin position="580"/>
        <end position="599"/>
    </location>
</feature>
<evidence type="ECO:0000256" key="1">
    <source>
        <dbReference type="SAM" id="MobiDB-lite"/>
    </source>
</evidence>
<evidence type="ECO:0000259" key="2">
    <source>
        <dbReference type="Pfam" id="PF01764"/>
    </source>
</evidence>
<dbReference type="Gene3D" id="3.40.50.1820">
    <property type="entry name" value="alpha/beta hydrolase"/>
    <property type="match status" value="1"/>
</dbReference>
<reference evidence="3" key="1">
    <citation type="journal article" date="2020" name="bioRxiv">
        <title>Comparative genomics of Chlamydomonas.</title>
        <authorList>
            <person name="Craig R.J."/>
            <person name="Hasan A.R."/>
            <person name="Ness R.W."/>
            <person name="Keightley P.D."/>
        </authorList>
    </citation>
    <scope>NUCLEOTIDE SEQUENCE</scope>
    <source>
        <strain evidence="3">CCAP 11/70</strain>
    </source>
</reference>
<dbReference type="EMBL" id="JAEHOE010000001">
    <property type="protein sequence ID" value="KAG2501961.1"/>
    <property type="molecule type" value="Genomic_DNA"/>
</dbReference>
<feature type="compositionally biased region" description="Low complexity" evidence="1">
    <location>
        <begin position="1329"/>
        <end position="1357"/>
    </location>
</feature>
<evidence type="ECO:0000313" key="4">
    <source>
        <dbReference type="Proteomes" id="UP000612055"/>
    </source>
</evidence>
<feature type="region of interest" description="Disordered" evidence="1">
    <location>
        <begin position="1609"/>
        <end position="1639"/>
    </location>
</feature>
<dbReference type="GO" id="GO:0006629">
    <property type="term" value="P:lipid metabolic process"/>
    <property type="evidence" value="ECO:0007669"/>
    <property type="project" value="InterPro"/>
</dbReference>
<protein>
    <recommendedName>
        <fullName evidence="2">Fungal lipase-type domain-containing protein</fullName>
    </recommendedName>
</protein>
<dbReference type="PANTHER" id="PTHR47523:SF1">
    <property type="entry name" value="F21O3.11 PROTEIN"/>
    <property type="match status" value="1"/>
</dbReference>
<proteinExistence type="predicted"/>
<feature type="domain" description="Fungal lipase-type" evidence="2">
    <location>
        <begin position="48"/>
        <end position="168"/>
    </location>
</feature>
<feature type="compositionally biased region" description="Gly residues" evidence="1">
    <location>
        <begin position="1293"/>
        <end position="1310"/>
    </location>
</feature>
<feature type="region of interest" description="Disordered" evidence="1">
    <location>
        <begin position="575"/>
        <end position="689"/>
    </location>
</feature>
<feature type="compositionally biased region" description="Basic and acidic residues" evidence="1">
    <location>
        <begin position="480"/>
        <end position="504"/>
    </location>
</feature>
<feature type="region of interest" description="Disordered" evidence="1">
    <location>
        <begin position="478"/>
        <end position="504"/>
    </location>
</feature>
<feature type="region of interest" description="Disordered" evidence="1">
    <location>
        <begin position="721"/>
        <end position="740"/>
    </location>
</feature>
<feature type="compositionally biased region" description="Low complexity" evidence="1">
    <location>
        <begin position="1625"/>
        <end position="1639"/>
    </location>
</feature>
<dbReference type="Pfam" id="PF01764">
    <property type="entry name" value="Lipase_3"/>
    <property type="match status" value="1"/>
</dbReference>
<keyword evidence="4" id="KW-1185">Reference proteome</keyword>
<feature type="region of interest" description="Disordered" evidence="1">
    <location>
        <begin position="307"/>
        <end position="327"/>
    </location>
</feature>
<organism evidence="3 4">
    <name type="scientific">Edaphochlamys debaryana</name>
    <dbReference type="NCBI Taxonomy" id="47281"/>
    <lineage>
        <taxon>Eukaryota</taxon>
        <taxon>Viridiplantae</taxon>
        <taxon>Chlorophyta</taxon>
        <taxon>core chlorophytes</taxon>
        <taxon>Chlorophyceae</taxon>
        <taxon>CS clade</taxon>
        <taxon>Chlamydomonadales</taxon>
        <taxon>Chlamydomonadales incertae sedis</taxon>
        <taxon>Edaphochlamys</taxon>
    </lineage>
</organism>
<dbReference type="SUPFAM" id="SSF53474">
    <property type="entry name" value="alpha/beta-Hydrolases"/>
    <property type="match status" value="1"/>
</dbReference>
<feature type="region of interest" description="Disordered" evidence="1">
    <location>
        <begin position="1190"/>
        <end position="1314"/>
    </location>
</feature>
<feature type="region of interest" description="Disordered" evidence="1">
    <location>
        <begin position="242"/>
        <end position="264"/>
    </location>
</feature>
<dbReference type="PANTHER" id="PTHR47523">
    <property type="entry name" value="F21O3.11 PROTEIN"/>
    <property type="match status" value="1"/>
</dbReference>
<dbReference type="InterPro" id="IPR002921">
    <property type="entry name" value="Fungal_lipase-type"/>
</dbReference>
<accession>A0A835YG68</accession>